<keyword evidence="1" id="KW-0732">Signal</keyword>
<dbReference type="AlphaFoldDB" id="A0AAW0BP31"/>
<proteinExistence type="predicted"/>
<keyword evidence="3" id="KW-1185">Reference proteome</keyword>
<evidence type="ECO:0000313" key="2">
    <source>
        <dbReference type="EMBL" id="KAK7028332.1"/>
    </source>
</evidence>
<dbReference type="Proteomes" id="UP001362999">
    <property type="component" value="Unassembled WGS sequence"/>
</dbReference>
<accession>A0AAW0BP31</accession>
<evidence type="ECO:0008006" key="4">
    <source>
        <dbReference type="Google" id="ProtNLM"/>
    </source>
</evidence>
<sequence>MAIARPLYLLSLTLEWVICKTCLSQTTPRRDFPKATQSSEVPFATSPNKNLFNNATKRIQSILLKFKRNSRTTKRTH</sequence>
<protein>
    <recommendedName>
        <fullName evidence="4">Secreted protein</fullName>
    </recommendedName>
</protein>
<feature type="signal peptide" evidence="1">
    <location>
        <begin position="1"/>
        <end position="24"/>
    </location>
</feature>
<name>A0AAW0BP31_9AGAR</name>
<evidence type="ECO:0000256" key="1">
    <source>
        <dbReference type="SAM" id="SignalP"/>
    </source>
</evidence>
<dbReference type="EMBL" id="JAWWNJ010000028">
    <property type="protein sequence ID" value="KAK7028332.1"/>
    <property type="molecule type" value="Genomic_DNA"/>
</dbReference>
<reference evidence="2 3" key="1">
    <citation type="journal article" date="2024" name="J Genomics">
        <title>Draft genome sequencing and assembly of Favolaschia claudopus CIRM-BRFM 2984 isolated from oak limbs.</title>
        <authorList>
            <person name="Navarro D."/>
            <person name="Drula E."/>
            <person name="Chaduli D."/>
            <person name="Cazenave R."/>
            <person name="Ahrendt S."/>
            <person name="Wang J."/>
            <person name="Lipzen A."/>
            <person name="Daum C."/>
            <person name="Barry K."/>
            <person name="Grigoriev I.V."/>
            <person name="Favel A."/>
            <person name="Rosso M.N."/>
            <person name="Martin F."/>
        </authorList>
    </citation>
    <scope>NUCLEOTIDE SEQUENCE [LARGE SCALE GENOMIC DNA]</scope>
    <source>
        <strain evidence="2 3">CIRM-BRFM 2984</strain>
    </source>
</reference>
<gene>
    <name evidence="2" type="ORF">R3P38DRAFT_2935454</name>
</gene>
<evidence type="ECO:0000313" key="3">
    <source>
        <dbReference type="Proteomes" id="UP001362999"/>
    </source>
</evidence>
<comment type="caution">
    <text evidence="2">The sequence shown here is derived from an EMBL/GenBank/DDBJ whole genome shotgun (WGS) entry which is preliminary data.</text>
</comment>
<feature type="chain" id="PRO_5043597716" description="Secreted protein" evidence="1">
    <location>
        <begin position="25"/>
        <end position="77"/>
    </location>
</feature>
<organism evidence="2 3">
    <name type="scientific">Favolaschia claudopus</name>
    <dbReference type="NCBI Taxonomy" id="2862362"/>
    <lineage>
        <taxon>Eukaryota</taxon>
        <taxon>Fungi</taxon>
        <taxon>Dikarya</taxon>
        <taxon>Basidiomycota</taxon>
        <taxon>Agaricomycotina</taxon>
        <taxon>Agaricomycetes</taxon>
        <taxon>Agaricomycetidae</taxon>
        <taxon>Agaricales</taxon>
        <taxon>Marasmiineae</taxon>
        <taxon>Mycenaceae</taxon>
        <taxon>Favolaschia</taxon>
    </lineage>
</organism>